<dbReference type="PANTHER" id="PTHR21367:SF1">
    <property type="entry name" value="ARGINYL-TRNA--PROTEIN TRANSFERASE 1"/>
    <property type="match status" value="1"/>
</dbReference>
<dbReference type="NCBIfam" id="NF002346">
    <property type="entry name" value="PRK01305.2-3"/>
    <property type="match status" value="1"/>
</dbReference>
<dbReference type="RefSeq" id="WP_380254434.1">
    <property type="nucleotide sequence ID" value="NZ_JBHUII010000011.1"/>
</dbReference>
<feature type="domain" description="N-end aminoacyl transferase N-terminal" evidence="4">
    <location>
        <begin position="15"/>
        <end position="85"/>
    </location>
</feature>
<dbReference type="InterPro" id="IPR016181">
    <property type="entry name" value="Acyl_CoA_acyltransferase"/>
</dbReference>
<evidence type="ECO:0000256" key="3">
    <source>
        <dbReference type="ARBA" id="ARBA00023315"/>
    </source>
</evidence>
<dbReference type="InterPro" id="IPR007471">
    <property type="entry name" value="N-end_Aminoacyl_Trfase_N"/>
</dbReference>
<evidence type="ECO:0000313" key="6">
    <source>
        <dbReference type="EMBL" id="MFD2207628.1"/>
    </source>
</evidence>
<comment type="caution">
    <text evidence="6">The sequence shown here is derived from an EMBL/GenBank/DDBJ whole genome shotgun (WGS) entry which is preliminary data.</text>
</comment>
<protein>
    <submittedName>
        <fullName evidence="6">Arginyltransferase</fullName>
        <ecNumber evidence="6">2.3.2.8</ecNumber>
    </submittedName>
</protein>
<dbReference type="SUPFAM" id="SSF55729">
    <property type="entry name" value="Acyl-CoA N-acyltransferases (Nat)"/>
    <property type="match status" value="1"/>
</dbReference>
<evidence type="ECO:0000256" key="2">
    <source>
        <dbReference type="ARBA" id="ARBA00022679"/>
    </source>
</evidence>
<keyword evidence="1" id="KW-0963">Cytoplasm</keyword>
<dbReference type="InterPro" id="IPR030700">
    <property type="entry name" value="N-end_Aminoacyl_Trfase"/>
</dbReference>
<dbReference type="Pfam" id="PF04376">
    <property type="entry name" value="ATE_N"/>
    <property type="match status" value="1"/>
</dbReference>
<dbReference type="InterPro" id="IPR017138">
    <property type="entry name" value="Asp_Glu_LeuTrfase"/>
</dbReference>
<sequence>MVFLKPQLFFTTPPSPCPYKEGEEERKLVTEISHENASLQYDLMIKSGFRRSHTFLYRPQYNRPDYCLSVRVRVSDFSMRKSQRRVWNKNRDLIAKPYNSVATKEQYQLFKPYVEGRHGDGDMSGMNWIDYKDMVDSSPVDTEIIEFHSAEGDLVCACIVDWVHAGISAVYSFFDVTKPDRGLGSYMILWLIDQAKFRNLDYVYLGYWIKESNKMSYKSKYQPLEGLVEGIWKDLS</sequence>
<keyword evidence="3 6" id="KW-0012">Acyltransferase</keyword>
<organism evidence="6 7">
    <name type="scientific">Kiloniella antarctica</name>
    <dbReference type="NCBI Taxonomy" id="1550907"/>
    <lineage>
        <taxon>Bacteria</taxon>
        <taxon>Pseudomonadati</taxon>
        <taxon>Pseudomonadota</taxon>
        <taxon>Alphaproteobacteria</taxon>
        <taxon>Rhodospirillales</taxon>
        <taxon>Kiloniellaceae</taxon>
        <taxon>Kiloniella</taxon>
    </lineage>
</organism>
<feature type="domain" description="N-end rule aminoacyl transferase C-terminal" evidence="5">
    <location>
        <begin position="105"/>
        <end position="227"/>
    </location>
</feature>
<keyword evidence="7" id="KW-1185">Reference proteome</keyword>
<dbReference type="EMBL" id="JBHUII010000011">
    <property type="protein sequence ID" value="MFD2207628.1"/>
    <property type="molecule type" value="Genomic_DNA"/>
</dbReference>
<dbReference type="NCBIfam" id="NF002343">
    <property type="entry name" value="PRK01305.1-4"/>
    <property type="match status" value="1"/>
</dbReference>
<dbReference type="EC" id="2.3.2.8" evidence="6"/>
<dbReference type="GO" id="GO:0004057">
    <property type="term" value="F:arginyl-tRNA--protein transferase activity"/>
    <property type="evidence" value="ECO:0007669"/>
    <property type="project" value="UniProtKB-EC"/>
</dbReference>
<evidence type="ECO:0000259" key="4">
    <source>
        <dbReference type="Pfam" id="PF04376"/>
    </source>
</evidence>
<gene>
    <name evidence="6" type="ORF">ACFSKO_18575</name>
</gene>
<dbReference type="Proteomes" id="UP001597294">
    <property type="component" value="Unassembled WGS sequence"/>
</dbReference>
<evidence type="ECO:0000313" key="7">
    <source>
        <dbReference type="Proteomes" id="UP001597294"/>
    </source>
</evidence>
<reference evidence="7" key="1">
    <citation type="journal article" date="2019" name="Int. J. Syst. Evol. Microbiol.">
        <title>The Global Catalogue of Microorganisms (GCM) 10K type strain sequencing project: providing services to taxonomists for standard genome sequencing and annotation.</title>
        <authorList>
            <consortium name="The Broad Institute Genomics Platform"/>
            <consortium name="The Broad Institute Genome Sequencing Center for Infectious Disease"/>
            <person name="Wu L."/>
            <person name="Ma J."/>
        </authorList>
    </citation>
    <scope>NUCLEOTIDE SEQUENCE [LARGE SCALE GENOMIC DNA]</scope>
    <source>
        <strain evidence="7">CGMCC 4.7192</strain>
    </source>
</reference>
<dbReference type="PIRSF" id="PIRSF037208">
    <property type="entry name" value="ATE_pro_prd"/>
    <property type="match status" value="1"/>
</dbReference>
<evidence type="ECO:0000256" key="1">
    <source>
        <dbReference type="ARBA" id="ARBA00022490"/>
    </source>
</evidence>
<accession>A0ABW5BN83</accession>
<keyword evidence="2 6" id="KW-0808">Transferase</keyword>
<dbReference type="PANTHER" id="PTHR21367">
    <property type="entry name" value="ARGININE-TRNA-PROTEIN TRANSFERASE 1"/>
    <property type="match status" value="1"/>
</dbReference>
<proteinExistence type="predicted"/>
<dbReference type="InterPro" id="IPR007472">
    <property type="entry name" value="N-end_Aminoacyl_Trfase_C"/>
</dbReference>
<evidence type="ECO:0000259" key="5">
    <source>
        <dbReference type="Pfam" id="PF04377"/>
    </source>
</evidence>
<dbReference type="Pfam" id="PF04377">
    <property type="entry name" value="ATE_C"/>
    <property type="match status" value="1"/>
</dbReference>
<name>A0ABW5BN83_9PROT</name>